<dbReference type="PANTHER" id="PTHR32089">
    <property type="entry name" value="METHYL-ACCEPTING CHEMOTAXIS PROTEIN MCPB"/>
    <property type="match status" value="1"/>
</dbReference>
<proteinExistence type="predicted"/>
<keyword evidence="4" id="KW-0472">Membrane</keyword>
<feature type="transmembrane region" description="Helical" evidence="4">
    <location>
        <begin position="20"/>
        <end position="38"/>
    </location>
</feature>
<dbReference type="STRING" id="1177982.SAMN04489711_10699"/>
<dbReference type="SUPFAM" id="SSF58104">
    <property type="entry name" value="Methyl-accepting chemotaxis protein (MCP) signaling domain"/>
    <property type="match status" value="1"/>
</dbReference>
<name>A0A1I2DY71_9BURK</name>
<dbReference type="GO" id="GO:0007165">
    <property type="term" value="P:signal transduction"/>
    <property type="evidence" value="ECO:0007669"/>
    <property type="project" value="UniProtKB-KW"/>
</dbReference>
<evidence type="ECO:0000256" key="1">
    <source>
        <dbReference type="ARBA" id="ARBA00023224"/>
    </source>
</evidence>
<dbReference type="InterPro" id="IPR004089">
    <property type="entry name" value="MCPsignal_dom"/>
</dbReference>
<evidence type="ECO:0000313" key="6">
    <source>
        <dbReference type="EMBL" id="SFE85555.1"/>
    </source>
</evidence>
<keyword evidence="4" id="KW-1133">Transmembrane helix</keyword>
<evidence type="ECO:0000259" key="5">
    <source>
        <dbReference type="PROSITE" id="PS50111"/>
    </source>
</evidence>
<dbReference type="SMART" id="SM00283">
    <property type="entry name" value="MA"/>
    <property type="match status" value="1"/>
</dbReference>
<evidence type="ECO:0000313" key="7">
    <source>
        <dbReference type="Proteomes" id="UP000199119"/>
    </source>
</evidence>
<organism evidence="6 7">
    <name type="scientific">Paracidovorax wautersii</name>
    <dbReference type="NCBI Taxonomy" id="1177982"/>
    <lineage>
        <taxon>Bacteria</taxon>
        <taxon>Pseudomonadati</taxon>
        <taxon>Pseudomonadota</taxon>
        <taxon>Betaproteobacteria</taxon>
        <taxon>Burkholderiales</taxon>
        <taxon>Comamonadaceae</taxon>
        <taxon>Paracidovorax</taxon>
    </lineage>
</organism>
<evidence type="ECO:0000256" key="4">
    <source>
        <dbReference type="SAM" id="Phobius"/>
    </source>
</evidence>
<dbReference type="Pfam" id="PF00015">
    <property type="entry name" value="MCPsignal"/>
    <property type="match status" value="1"/>
</dbReference>
<gene>
    <name evidence="6" type="ORF">SAMN04489711_10699</name>
</gene>
<feature type="domain" description="Methyl-accepting transducer" evidence="5">
    <location>
        <begin position="106"/>
        <end position="306"/>
    </location>
</feature>
<accession>A0A1I2DY71</accession>
<dbReference type="OrthoDB" id="9763018at2"/>
<keyword evidence="7" id="KW-1185">Reference proteome</keyword>
<dbReference type="EMBL" id="FONX01000006">
    <property type="protein sequence ID" value="SFE85555.1"/>
    <property type="molecule type" value="Genomic_DNA"/>
</dbReference>
<feature type="region of interest" description="Disordered" evidence="3">
    <location>
        <begin position="72"/>
        <end position="91"/>
    </location>
</feature>
<feature type="region of interest" description="Disordered" evidence="3">
    <location>
        <begin position="307"/>
        <end position="327"/>
    </location>
</feature>
<dbReference type="PANTHER" id="PTHR32089:SF112">
    <property type="entry name" value="LYSOZYME-LIKE PROTEIN-RELATED"/>
    <property type="match status" value="1"/>
</dbReference>
<evidence type="ECO:0000256" key="3">
    <source>
        <dbReference type="SAM" id="MobiDB-lite"/>
    </source>
</evidence>
<dbReference type="Gene3D" id="1.10.287.950">
    <property type="entry name" value="Methyl-accepting chemotaxis protein"/>
    <property type="match status" value="1"/>
</dbReference>
<sequence>MQTAATNRPSRPANVRRWRLLGAGLLAATLVAGGLLLREPPEEWGWAQAAIAGCLLWSLTFWWRLELPAEAAPPDTGRTPAEMLPDPEPPPALEPTVSATDFSYDLQRLDASIQTCIGLMDRATEMARGAGAKIEEGAASVREIGGAISSLDEILHESSRTFGELRTRASRIADVAGSVKTIARQTNLLAINAAIEASRAGQIGRGFGVVAAEVKALAARSDLAAAEIEKLADGLQQSCALTEQQVSRAADVSETGQRLNSSVQGVIRDVQESAAQRVKVVAEVADGLHLQQRVLQRMQQSMAGEAMPAVHAQRRAAPKIPSPMRST</sequence>
<keyword evidence="1 2" id="KW-0807">Transducer</keyword>
<dbReference type="AlphaFoldDB" id="A0A1I2DY71"/>
<dbReference type="GO" id="GO:0016020">
    <property type="term" value="C:membrane"/>
    <property type="evidence" value="ECO:0007669"/>
    <property type="project" value="InterPro"/>
</dbReference>
<dbReference type="PROSITE" id="PS50111">
    <property type="entry name" value="CHEMOTAXIS_TRANSDUC_2"/>
    <property type="match status" value="1"/>
</dbReference>
<protein>
    <submittedName>
        <fullName evidence="6">Methyl-accepting chemotaxis protein (MCP) signalling domain-containing protein</fullName>
    </submittedName>
</protein>
<dbReference type="Proteomes" id="UP000199119">
    <property type="component" value="Unassembled WGS sequence"/>
</dbReference>
<keyword evidence="4" id="KW-0812">Transmembrane</keyword>
<reference evidence="7" key="1">
    <citation type="submission" date="2016-10" db="EMBL/GenBank/DDBJ databases">
        <authorList>
            <person name="Varghese N."/>
            <person name="Submissions S."/>
        </authorList>
    </citation>
    <scope>NUCLEOTIDE SEQUENCE [LARGE SCALE GENOMIC DNA]</scope>
    <source>
        <strain evidence="7">DSM 27981</strain>
    </source>
</reference>
<evidence type="ECO:0000256" key="2">
    <source>
        <dbReference type="PROSITE-ProRule" id="PRU00284"/>
    </source>
</evidence>
<dbReference type="RefSeq" id="WP_082136762.1">
    <property type="nucleotide sequence ID" value="NZ_FONX01000006.1"/>
</dbReference>